<feature type="compositionally biased region" description="Polar residues" evidence="1">
    <location>
        <begin position="36"/>
        <end position="51"/>
    </location>
</feature>
<keyword evidence="3" id="KW-1185">Reference proteome</keyword>
<sequence>MRIFSPCVLQPRFSSENDECGQIFPTRSKGAGWSKVGSTGQAFRPNLPTNSEGGGFVRSRFERGQCFPGKLNGNTLIPASCEALILKNIKNQRR</sequence>
<organism evidence="2 3">
    <name type="scientific">Erythranthe guttata</name>
    <name type="common">Yellow monkey flower</name>
    <name type="synonym">Mimulus guttatus</name>
    <dbReference type="NCBI Taxonomy" id="4155"/>
    <lineage>
        <taxon>Eukaryota</taxon>
        <taxon>Viridiplantae</taxon>
        <taxon>Streptophyta</taxon>
        <taxon>Embryophyta</taxon>
        <taxon>Tracheophyta</taxon>
        <taxon>Spermatophyta</taxon>
        <taxon>Magnoliopsida</taxon>
        <taxon>eudicotyledons</taxon>
        <taxon>Gunneridae</taxon>
        <taxon>Pentapetalae</taxon>
        <taxon>asterids</taxon>
        <taxon>lamiids</taxon>
        <taxon>Lamiales</taxon>
        <taxon>Phrymaceae</taxon>
        <taxon>Erythranthe</taxon>
    </lineage>
</organism>
<proteinExistence type="predicted"/>
<dbReference type="EMBL" id="KI632337">
    <property type="protein sequence ID" value="EYU18140.1"/>
    <property type="molecule type" value="Genomic_DNA"/>
</dbReference>
<evidence type="ECO:0000313" key="3">
    <source>
        <dbReference type="Proteomes" id="UP000030748"/>
    </source>
</evidence>
<accession>A0A022PV81</accession>
<evidence type="ECO:0000256" key="1">
    <source>
        <dbReference type="SAM" id="MobiDB-lite"/>
    </source>
</evidence>
<dbReference type="AlphaFoldDB" id="A0A022PV81"/>
<gene>
    <name evidence="2" type="ORF">MIMGU_mgv1a017073mg</name>
</gene>
<name>A0A022PV81_ERYGU</name>
<feature type="region of interest" description="Disordered" evidence="1">
    <location>
        <begin position="30"/>
        <end position="54"/>
    </location>
</feature>
<reference evidence="2 3" key="1">
    <citation type="journal article" date="2013" name="Proc. Natl. Acad. Sci. U.S.A.">
        <title>Fine-scale variation in meiotic recombination in Mimulus inferred from population shotgun sequencing.</title>
        <authorList>
            <person name="Hellsten U."/>
            <person name="Wright K.M."/>
            <person name="Jenkins J."/>
            <person name="Shu S."/>
            <person name="Yuan Y."/>
            <person name="Wessler S.R."/>
            <person name="Schmutz J."/>
            <person name="Willis J.H."/>
            <person name="Rokhsar D.S."/>
        </authorList>
    </citation>
    <scope>NUCLEOTIDE SEQUENCE [LARGE SCALE GENOMIC DNA]</scope>
    <source>
        <strain evidence="3">cv. DUN x IM62</strain>
    </source>
</reference>
<dbReference type="Proteomes" id="UP000030748">
    <property type="component" value="Unassembled WGS sequence"/>
</dbReference>
<protein>
    <submittedName>
        <fullName evidence="2">Uncharacterized protein</fullName>
    </submittedName>
</protein>
<evidence type="ECO:0000313" key="2">
    <source>
        <dbReference type="EMBL" id="EYU18140.1"/>
    </source>
</evidence>